<sequence>MGDKLINIGYGNYVAASRVVALVAPDSAPIKRIIRDAQERSMLIDATYGRRTRAVVITDSEHVVLCAMQPETLAHRLDAQSDDSLGDIDEPSDDEDDNG</sequence>
<feature type="compositionally biased region" description="Acidic residues" evidence="2">
    <location>
        <begin position="80"/>
        <end position="99"/>
    </location>
</feature>
<evidence type="ECO:0000256" key="1">
    <source>
        <dbReference type="HAMAP-Rule" id="MF_01503"/>
    </source>
</evidence>
<reference evidence="3" key="1">
    <citation type="submission" date="2020-10" db="EMBL/GenBank/DDBJ databases">
        <authorList>
            <person name="Gilroy R."/>
        </authorList>
    </citation>
    <scope>NUCLEOTIDE SEQUENCE</scope>
    <source>
        <strain evidence="3">ChiSxjej2B14-8506</strain>
    </source>
</reference>
<dbReference type="PANTHER" id="PTHR38449:SF1">
    <property type="entry name" value="REGULATORY PROTEIN SSL2874-RELATED"/>
    <property type="match status" value="1"/>
</dbReference>
<proteinExistence type="inferred from homology"/>
<gene>
    <name evidence="3" type="ORF">IAC59_01570</name>
</gene>
<dbReference type="Pfam" id="PF04025">
    <property type="entry name" value="RemA-like"/>
    <property type="match status" value="1"/>
</dbReference>
<feature type="region of interest" description="Disordered" evidence="2">
    <location>
        <begin position="76"/>
        <end position="99"/>
    </location>
</feature>
<name>A0A9D1LQ51_9FIRM</name>
<dbReference type="PANTHER" id="PTHR38449">
    <property type="entry name" value="REGULATORY PROTEIN TM_1690-RELATED"/>
    <property type="match status" value="1"/>
</dbReference>
<reference evidence="3" key="2">
    <citation type="journal article" date="2021" name="PeerJ">
        <title>Extensive microbial diversity within the chicken gut microbiome revealed by metagenomics and culture.</title>
        <authorList>
            <person name="Gilroy R."/>
            <person name="Ravi A."/>
            <person name="Getino M."/>
            <person name="Pursley I."/>
            <person name="Horton D.L."/>
            <person name="Alikhan N.F."/>
            <person name="Baker D."/>
            <person name="Gharbi K."/>
            <person name="Hall N."/>
            <person name="Watson M."/>
            <person name="Adriaenssens E.M."/>
            <person name="Foster-Nyarko E."/>
            <person name="Jarju S."/>
            <person name="Secka A."/>
            <person name="Antonio M."/>
            <person name="Oren A."/>
            <person name="Chaudhuri R.R."/>
            <person name="La Ragione R."/>
            <person name="Hildebrand F."/>
            <person name="Pallen M.J."/>
        </authorList>
    </citation>
    <scope>NUCLEOTIDE SEQUENCE</scope>
    <source>
        <strain evidence="3">ChiSxjej2B14-8506</strain>
    </source>
</reference>
<protein>
    <recommendedName>
        <fullName evidence="1">Putative regulatory protein IAC59_01570</fullName>
    </recommendedName>
</protein>
<dbReference type="Proteomes" id="UP000824123">
    <property type="component" value="Unassembled WGS sequence"/>
</dbReference>
<dbReference type="InterPro" id="IPR007169">
    <property type="entry name" value="RemA-like"/>
</dbReference>
<evidence type="ECO:0000313" key="4">
    <source>
        <dbReference type="Proteomes" id="UP000824123"/>
    </source>
</evidence>
<dbReference type="AlphaFoldDB" id="A0A9D1LQ51"/>
<accession>A0A9D1LQ51</accession>
<evidence type="ECO:0000256" key="2">
    <source>
        <dbReference type="SAM" id="MobiDB-lite"/>
    </source>
</evidence>
<dbReference type="NCBIfam" id="NF003315">
    <property type="entry name" value="PRK04323.1"/>
    <property type="match status" value="1"/>
</dbReference>
<dbReference type="HAMAP" id="MF_01503">
    <property type="entry name" value="RemA"/>
    <property type="match status" value="1"/>
</dbReference>
<organism evidence="3 4">
    <name type="scientific">Candidatus Fimadaptatus faecigallinarum</name>
    <dbReference type="NCBI Taxonomy" id="2840814"/>
    <lineage>
        <taxon>Bacteria</taxon>
        <taxon>Bacillati</taxon>
        <taxon>Bacillota</taxon>
        <taxon>Clostridia</taxon>
        <taxon>Eubacteriales</taxon>
        <taxon>Candidatus Fimadaptatus</taxon>
    </lineage>
</organism>
<comment type="similarity">
    <text evidence="1">Belongs to the RemA family.</text>
</comment>
<dbReference type="EMBL" id="DVNK01000011">
    <property type="protein sequence ID" value="HIU45932.1"/>
    <property type="molecule type" value="Genomic_DNA"/>
</dbReference>
<evidence type="ECO:0000313" key="3">
    <source>
        <dbReference type="EMBL" id="HIU45932.1"/>
    </source>
</evidence>
<comment type="caution">
    <text evidence="3">The sequence shown here is derived from an EMBL/GenBank/DDBJ whole genome shotgun (WGS) entry which is preliminary data.</text>
</comment>